<accession>A0A2I0U8V3</accession>
<dbReference type="AlphaFoldDB" id="A0A2I0U8V3"/>
<evidence type="ECO:0000313" key="2">
    <source>
        <dbReference type="Proteomes" id="UP000233556"/>
    </source>
</evidence>
<organism evidence="1 2">
    <name type="scientific">Limosa lapponica baueri</name>
    <dbReference type="NCBI Taxonomy" id="1758121"/>
    <lineage>
        <taxon>Eukaryota</taxon>
        <taxon>Metazoa</taxon>
        <taxon>Chordata</taxon>
        <taxon>Craniata</taxon>
        <taxon>Vertebrata</taxon>
        <taxon>Euteleostomi</taxon>
        <taxon>Archelosauria</taxon>
        <taxon>Archosauria</taxon>
        <taxon>Dinosauria</taxon>
        <taxon>Saurischia</taxon>
        <taxon>Theropoda</taxon>
        <taxon>Coelurosauria</taxon>
        <taxon>Aves</taxon>
        <taxon>Neognathae</taxon>
        <taxon>Neoaves</taxon>
        <taxon>Charadriiformes</taxon>
        <taxon>Scolopacidae</taxon>
        <taxon>Limosa</taxon>
    </lineage>
</organism>
<dbReference type="Proteomes" id="UP000233556">
    <property type="component" value="Unassembled WGS sequence"/>
</dbReference>
<evidence type="ECO:0000313" key="1">
    <source>
        <dbReference type="EMBL" id="PKU42496.1"/>
    </source>
</evidence>
<sequence>MTSSLRMNVRSGSYRHGVNRPDDVCYRVLLMSTLLLYELGFRMIRTFGLGRTRCGFPVRIWFCGRFPK</sequence>
<proteinExistence type="predicted"/>
<dbReference type="OrthoDB" id="10459346at2759"/>
<name>A0A2I0U8V3_LIMLA</name>
<protein>
    <submittedName>
        <fullName evidence="1">Uncharacterized protein</fullName>
    </submittedName>
</protein>
<dbReference type="EMBL" id="KZ505989">
    <property type="protein sequence ID" value="PKU42496.1"/>
    <property type="molecule type" value="Genomic_DNA"/>
</dbReference>
<reference evidence="2" key="1">
    <citation type="submission" date="2017-11" db="EMBL/GenBank/DDBJ databases">
        <authorList>
            <person name="Lima N.C."/>
            <person name="Parody-Merino A.M."/>
            <person name="Battley P.F."/>
            <person name="Fidler A.E."/>
            <person name="Prosdocimi F."/>
        </authorList>
    </citation>
    <scope>NUCLEOTIDE SEQUENCE [LARGE SCALE GENOMIC DNA]</scope>
</reference>
<reference evidence="2" key="2">
    <citation type="submission" date="2017-12" db="EMBL/GenBank/DDBJ databases">
        <title>Genome sequence of the Bar-tailed Godwit (Limosa lapponica baueri).</title>
        <authorList>
            <person name="Lima N.C.B."/>
            <person name="Parody-Merino A.M."/>
            <person name="Battley P.F."/>
            <person name="Fidler A.E."/>
            <person name="Prosdocimi F."/>
        </authorList>
    </citation>
    <scope>NUCLEOTIDE SEQUENCE [LARGE SCALE GENOMIC DNA]</scope>
</reference>
<keyword evidence="2" id="KW-1185">Reference proteome</keyword>
<gene>
    <name evidence="1" type="ORF">llap_7197</name>
</gene>